<dbReference type="Proteomes" id="UP000435837">
    <property type="component" value="Unassembled WGS sequence"/>
</dbReference>
<feature type="region of interest" description="Disordered" evidence="1">
    <location>
        <begin position="102"/>
        <end position="174"/>
    </location>
</feature>
<feature type="compositionally biased region" description="Low complexity" evidence="1">
    <location>
        <begin position="56"/>
        <end position="72"/>
    </location>
</feature>
<feature type="region of interest" description="Disordered" evidence="1">
    <location>
        <begin position="1"/>
        <end position="85"/>
    </location>
</feature>
<accession>A0A640SCB3</accession>
<protein>
    <submittedName>
        <fullName evidence="2">Uncharacterized protein</fullName>
    </submittedName>
</protein>
<evidence type="ECO:0000313" key="3">
    <source>
        <dbReference type="Proteomes" id="UP000435837"/>
    </source>
</evidence>
<feature type="compositionally biased region" description="Basic and acidic residues" evidence="1">
    <location>
        <begin position="17"/>
        <end position="32"/>
    </location>
</feature>
<sequence length="174" mass="18016">MQIRGHRTGGGTGRVRQRAEQRQQHEEAEDRPGGQQPWDGLAERGPTAIGRGAGHRVIVAGGSGAGRAIRGSSEGEVHPVPGPELTGLRARLTGFGRRPVDWFRETFPGGSSAGSDHAREPLSGTLSAAPSPSRPSPGHRPFEFPGLGGNSTRPAHDLSNAAPSGRGSSSTGAR</sequence>
<comment type="caution">
    <text evidence="2">The sequence shown here is derived from an EMBL/GenBank/DDBJ whole genome shotgun (WGS) entry which is preliminary data.</text>
</comment>
<evidence type="ECO:0000256" key="1">
    <source>
        <dbReference type="SAM" id="MobiDB-lite"/>
    </source>
</evidence>
<reference evidence="2 3" key="1">
    <citation type="submission" date="2019-12" db="EMBL/GenBank/DDBJ databases">
        <title>Whole genome shotgun sequence of Streptomyces caniferus NBRC 15389.</title>
        <authorList>
            <person name="Ichikawa N."/>
            <person name="Kimura A."/>
            <person name="Kitahashi Y."/>
            <person name="Komaki H."/>
            <person name="Tamura T."/>
        </authorList>
    </citation>
    <scope>NUCLEOTIDE SEQUENCE [LARGE SCALE GENOMIC DNA]</scope>
    <source>
        <strain evidence="2 3">NBRC 15389</strain>
    </source>
</reference>
<name>A0A640SCB3_9ACTN</name>
<gene>
    <name evidence="2" type="ORF">Scani_43190</name>
</gene>
<dbReference type="EMBL" id="BLIN01000005">
    <property type="protein sequence ID" value="GFE08051.1"/>
    <property type="molecule type" value="Genomic_DNA"/>
</dbReference>
<organism evidence="2 3">
    <name type="scientific">Streptomyces caniferus</name>
    <dbReference type="NCBI Taxonomy" id="285557"/>
    <lineage>
        <taxon>Bacteria</taxon>
        <taxon>Bacillati</taxon>
        <taxon>Actinomycetota</taxon>
        <taxon>Actinomycetes</taxon>
        <taxon>Kitasatosporales</taxon>
        <taxon>Streptomycetaceae</taxon>
        <taxon>Streptomyces</taxon>
    </lineage>
</organism>
<evidence type="ECO:0000313" key="2">
    <source>
        <dbReference type="EMBL" id="GFE08051.1"/>
    </source>
</evidence>
<proteinExistence type="predicted"/>
<dbReference type="AlphaFoldDB" id="A0A640SCB3"/>